<evidence type="ECO:0000313" key="1">
    <source>
        <dbReference type="EMBL" id="CAG8703473.1"/>
    </source>
</evidence>
<dbReference type="Proteomes" id="UP000789508">
    <property type="component" value="Unassembled WGS sequence"/>
</dbReference>
<protein>
    <submittedName>
        <fullName evidence="1">6699_t:CDS:1</fullName>
    </submittedName>
</protein>
<dbReference type="AlphaFoldDB" id="A0A9N9N5E1"/>
<gene>
    <name evidence="1" type="ORF">ALEPTO_LOCUS11659</name>
</gene>
<feature type="non-terminal residue" evidence="1">
    <location>
        <position position="1"/>
    </location>
</feature>
<name>A0A9N9N5E1_9GLOM</name>
<comment type="caution">
    <text evidence="1">The sequence shown here is derived from an EMBL/GenBank/DDBJ whole genome shotgun (WGS) entry which is preliminary data.</text>
</comment>
<sequence>NQLSSSSLEQLVAETISWAAKNNSRELEGLSLALQGLLKMQEAKCKPQWQKLALNLAELLETYE</sequence>
<keyword evidence="2" id="KW-1185">Reference proteome</keyword>
<dbReference type="EMBL" id="CAJVPS010020168">
    <property type="protein sequence ID" value="CAG8703473.1"/>
    <property type="molecule type" value="Genomic_DNA"/>
</dbReference>
<accession>A0A9N9N5E1</accession>
<evidence type="ECO:0000313" key="2">
    <source>
        <dbReference type="Proteomes" id="UP000789508"/>
    </source>
</evidence>
<proteinExistence type="predicted"/>
<organism evidence="1 2">
    <name type="scientific">Ambispora leptoticha</name>
    <dbReference type="NCBI Taxonomy" id="144679"/>
    <lineage>
        <taxon>Eukaryota</taxon>
        <taxon>Fungi</taxon>
        <taxon>Fungi incertae sedis</taxon>
        <taxon>Mucoromycota</taxon>
        <taxon>Glomeromycotina</taxon>
        <taxon>Glomeromycetes</taxon>
        <taxon>Archaeosporales</taxon>
        <taxon>Ambisporaceae</taxon>
        <taxon>Ambispora</taxon>
    </lineage>
</organism>
<reference evidence="1" key="1">
    <citation type="submission" date="2021-06" db="EMBL/GenBank/DDBJ databases">
        <authorList>
            <person name="Kallberg Y."/>
            <person name="Tangrot J."/>
            <person name="Rosling A."/>
        </authorList>
    </citation>
    <scope>NUCLEOTIDE SEQUENCE</scope>
    <source>
        <strain evidence="1">FL130A</strain>
    </source>
</reference>